<reference evidence="1 2" key="1">
    <citation type="submission" date="2018-11" db="EMBL/GenBank/DDBJ databases">
        <authorList>
            <consortium name="Pathogen Informatics"/>
        </authorList>
    </citation>
    <scope>NUCLEOTIDE SEQUENCE [LARGE SCALE GENOMIC DNA]</scope>
</reference>
<accession>A0A3P6RMF3</accession>
<organism evidence="1 2">
    <name type="scientific">Dibothriocephalus latus</name>
    <name type="common">Fish tapeworm</name>
    <name type="synonym">Diphyllobothrium latum</name>
    <dbReference type="NCBI Taxonomy" id="60516"/>
    <lineage>
        <taxon>Eukaryota</taxon>
        <taxon>Metazoa</taxon>
        <taxon>Spiralia</taxon>
        <taxon>Lophotrochozoa</taxon>
        <taxon>Platyhelminthes</taxon>
        <taxon>Cestoda</taxon>
        <taxon>Eucestoda</taxon>
        <taxon>Diphyllobothriidea</taxon>
        <taxon>Diphyllobothriidae</taxon>
        <taxon>Dibothriocephalus</taxon>
    </lineage>
</organism>
<sequence>MIAWGDSNGDVSILLLTDITELLRVWKVSSASGELPTVHLDQLLTQPKVQFLRWHVHADALEVSPDATAFVTDGVVTSEVKEANGYPKSFVHRCLRKCRSEVSTEEKPKF</sequence>
<evidence type="ECO:0000313" key="2">
    <source>
        <dbReference type="Proteomes" id="UP000281553"/>
    </source>
</evidence>
<evidence type="ECO:0000313" key="1">
    <source>
        <dbReference type="EMBL" id="VDK45864.1"/>
    </source>
</evidence>
<dbReference type="EMBL" id="UYRU01010661">
    <property type="protein sequence ID" value="VDK45864.1"/>
    <property type="molecule type" value="Genomic_DNA"/>
</dbReference>
<dbReference type="Proteomes" id="UP000281553">
    <property type="component" value="Unassembled WGS sequence"/>
</dbReference>
<protein>
    <submittedName>
        <fullName evidence="1">Uncharacterized protein</fullName>
    </submittedName>
</protein>
<dbReference type="OrthoDB" id="5980302at2759"/>
<proteinExistence type="predicted"/>
<dbReference type="AlphaFoldDB" id="A0A3P6RMF3"/>
<gene>
    <name evidence="1" type="ORF">DILT_LOCUS1524</name>
</gene>
<keyword evidence="2" id="KW-1185">Reference proteome</keyword>
<name>A0A3P6RMF3_DIBLA</name>